<organism evidence="7">
    <name type="scientific">marine sediment metagenome</name>
    <dbReference type="NCBI Taxonomy" id="412755"/>
    <lineage>
        <taxon>unclassified sequences</taxon>
        <taxon>metagenomes</taxon>
        <taxon>ecological metagenomes</taxon>
    </lineage>
</organism>
<proteinExistence type="predicted"/>
<accession>A0A0F9CWC0</accession>
<dbReference type="InterPro" id="IPR007341">
    <property type="entry name" value="Transgly_assoc"/>
</dbReference>
<dbReference type="PANTHER" id="PTHR33884:SF3">
    <property type="entry name" value="UPF0410 PROTEIN YMGE"/>
    <property type="match status" value="1"/>
</dbReference>
<evidence type="ECO:0000256" key="6">
    <source>
        <dbReference type="SAM" id="Phobius"/>
    </source>
</evidence>
<evidence type="ECO:0000256" key="4">
    <source>
        <dbReference type="ARBA" id="ARBA00022989"/>
    </source>
</evidence>
<keyword evidence="4 6" id="KW-1133">Transmembrane helix</keyword>
<keyword evidence="3 6" id="KW-0812">Transmembrane</keyword>
<reference evidence="7" key="1">
    <citation type="journal article" date="2015" name="Nature">
        <title>Complex archaea that bridge the gap between prokaryotes and eukaryotes.</title>
        <authorList>
            <person name="Spang A."/>
            <person name="Saw J.H."/>
            <person name="Jorgensen S.L."/>
            <person name="Zaremba-Niedzwiedzka K."/>
            <person name="Martijn J."/>
            <person name="Lind A.E."/>
            <person name="van Eijk R."/>
            <person name="Schleper C."/>
            <person name="Guy L."/>
            <person name="Ettema T.J."/>
        </authorList>
    </citation>
    <scope>NUCLEOTIDE SEQUENCE</scope>
</reference>
<feature type="transmembrane region" description="Helical" evidence="6">
    <location>
        <begin position="6"/>
        <end position="23"/>
    </location>
</feature>
<evidence type="ECO:0000313" key="7">
    <source>
        <dbReference type="EMBL" id="KKL45716.1"/>
    </source>
</evidence>
<evidence type="ECO:0008006" key="8">
    <source>
        <dbReference type="Google" id="ProtNLM"/>
    </source>
</evidence>
<evidence type="ECO:0000256" key="3">
    <source>
        <dbReference type="ARBA" id="ARBA00022692"/>
    </source>
</evidence>
<dbReference type="EMBL" id="LAZR01034288">
    <property type="protein sequence ID" value="KKL45716.1"/>
    <property type="molecule type" value="Genomic_DNA"/>
</dbReference>
<evidence type="ECO:0000256" key="1">
    <source>
        <dbReference type="ARBA" id="ARBA00004651"/>
    </source>
</evidence>
<dbReference type="Pfam" id="PF04226">
    <property type="entry name" value="Transgly_assoc"/>
    <property type="match status" value="1"/>
</dbReference>
<dbReference type="PANTHER" id="PTHR33884">
    <property type="entry name" value="UPF0410 PROTEIN YMGE"/>
    <property type="match status" value="1"/>
</dbReference>
<protein>
    <recommendedName>
        <fullName evidence="8">GlsB/YeaQ/YmgE family stress response membrane protein</fullName>
    </recommendedName>
</protein>
<gene>
    <name evidence="7" type="ORF">LCGC14_2352850</name>
</gene>
<evidence type="ECO:0000256" key="2">
    <source>
        <dbReference type="ARBA" id="ARBA00022475"/>
    </source>
</evidence>
<feature type="transmembrane region" description="Helical" evidence="6">
    <location>
        <begin position="30"/>
        <end position="53"/>
    </location>
</feature>
<comment type="caution">
    <text evidence="7">The sequence shown here is derived from an EMBL/GenBank/DDBJ whole genome shotgun (WGS) entry which is preliminary data.</text>
</comment>
<name>A0A0F9CWC0_9ZZZZ</name>
<keyword evidence="5 6" id="KW-0472">Membrane</keyword>
<sequence>MEGLGWFAAIIVGGLAGWIAEKIMKSDQGLLMNIILGIVGALVLNAILMAVVGGTLGGWIGQLIIGIIGACLLIWGWRMIRGRG</sequence>
<dbReference type="AlphaFoldDB" id="A0A0F9CWC0"/>
<evidence type="ECO:0000256" key="5">
    <source>
        <dbReference type="ARBA" id="ARBA00023136"/>
    </source>
</evidence>
<comment type="subcellular location">
    <subcellularLocation>
        <location evidence="1">Cell membrane</location>
        <topology evidence="1">Multi-pass membrane protein</topology>
    </subcellularLocation>
</comment>
<keyword evidence="2" id="KW-1003">Cell membrane</keyword>
<feature type="transmembrane region" description="Helical" evidence="6">
    <location>
        <begin position="59"/>
        <end position="77"/>
    </location>
</feature>
<dbReference type="GO" id="GO:0005886">
    <property type="term" value="C:plasma membrane"/>
    <property type="evidence" value="ECO:0007669"/>
    <property type="project" value="UniProtKB-SubCell"/>
</dbReference>